<dbReference type="EMBL" id="JACSPX010000001">
    <property type="protein sequence ID" value="MBD8011626.1"/>
    <property type="molecule type" value="Genomic_DNA"/>
</dbReference>
<feature type="transmembrane region" description="Helical" evidence="1">
    <location>
        <begin position="6"/>
        <end position="26"/>
    </location>
</feature>
<reference evidence="2 3" key="1">
    <citation type="submission" date="2020-08" db="EMBL/GenBank/DDBJ databases">
        <title>A Genomic Blueprint of the Chicken Gut Microbiome.</title>
        <authorList>
            <person name="Gilroy R."/>
            <person name="Ravi A."/>
            <person name="Getino M."/>
            <person name="Pursley I."/>
            <person name="Horton D.L."/>
            <person name="Alikhan N.-F."/>
            <person name="Baker D."/>
            <person name="Gharbi K."/>
            <person name="Hall N."/>
            <person name="Watson M."/>
            <person name="Adriaenssens E.M."/>
            <person name="Foster-Nyarko E."/>
            <person name="Jarju S."/>
            <person name="Secka A."/>
            <person name="Antonio M."/>
            <person name="Oren A."/>
            <person name="Chaudhuri R."/>
            <person name="La Ragione R.M."/>
            <person name="Hildebrand F."/>
            <person name="Pallen M.J."/>
        </authorList>
    </citation>
    <scope>NUCLEOTIDE SEQUENCE [LARGE SCALE GENOMIC DNA]</scope>
    <source>
        <strain evidence="2 3">Re1</strain>
    </source>
</reference>
<evidence type="ECO:0000313" key="3">
    <source>
        <dbReference type="Proteomes" id="UP000611521"/>
    </source>
</evidence>
<gene>
    <name evidence="2" type="ORF">H9633_04870</name>
</gene>
<proteinExistence type="predicted"/>
<dbReference type="Proteomes" id="UP000611521">
    <property type="component" value="Unassembled WGS sequence"/>
</dbReference>
<feature type="transmembrane region" description="Helical" evidence="1">
    <location>
        <begin position="74"/>
        <end position="95"/>
    </location>
</feature>
<keyword evidence="1" id="KW-0812">Transmembrane</keyword>
<accession>A0ABR8W3P9</accession>
<protein>
    <submittedName>
        <fullName evidence="2">Uncharacterized protein</fullName>
    </submittedName>
</protein>
<keyword evidence="1" id="KW-1133">Transmembrane helix</keyword>
<sequence>MTGFALKTVIIVVVIALVVIVIARMFHRPSPQTSRSSVATRRIPLLAWLGAAVLLTVGFLLALVSFTSRYTDELLPLRIAAVAALLAGGVVLFVASRRARRR</sequence>
<feature type="transmembrane region" description="Helical" evidence="1">
    <location>
        <begin position="46"/>
        <end position="68"/>
    </location>
</feature>
<name>A0ABR8W3P9_9MICO</name>
<comment type="caution">
    <text evidence="2">The sequence shown here is derived from an EMBL/GenBank/DDBJ whole genome shotgun (WGS) entry which is preliminary data.</text>
</comment>
<keyword evidence="1" id="KW-0472">Membrane</keyword>
<dbReference type="RefSeq" id="WP_071643240.1">
    <property type="nucleotide sequence ID" value="NZ_JACSPX010000001.1"/>
</dbReference>
<organism evidence="2 3">
    <name type="scientific">Microbacterium commune</name>
    <dbReference type="NCBI Taxonomy" id="2762219"/>
    <lineage>
        <taxon>Bacteria</taxon>
        <taxon>Bacillati</taxon>
        <taxon>Actinomycetota</taxon>
        <taxon>Actinomycetes</taxon>
        <taxon>Micrococcales</taxon>
        <taxon>Microbacteriaceae</taxon>
        <taxon>Microbacterium</taxon>
    </lineage>
</organism>
<evidence type="ECO:0000256" key="1">
    <source>
        <dbReference type="SAM" id="Phobius"/>
    </source>
</evidence>
<keyword evidence="3" id="KW-1185">Reference proteome</keyword>
<evidence type="ECO:0000313" key="2">
    <source>
        <dbReference type="EMBL" id="MBD8011626.1"/>
    </source>
</evidence>